<feature type="chain" id="PRO_5012017227" description="DUF2059 domain-containing protein" evidence="1">
    <location>
        <begin position="19"/>
        <end position="158"/>
    </location>
</feature>
<proteinExistence type="predicted"/>
<evidence type="ECO:0000259" key="2">
    <source>
        <dbReference type="Pfam" id="PF09832"/>
    </source>
</evidence>
<dbReference type="Proteomes" id="UP000216446">
    <property type="component" value="Unassembled WGS sequence"/>
</dbReference>
<feature type="domain" description="DUF2059" evidence="2">
    <location>
        <begin position="80"/>
        <end position="135"/>
    </location>
</feature>
<evidence type="ECO:0000313" key="3">
    <source>
        <dbReference type="EMBL" id="OZC02057.1"/>
    </source>
</evidence>
<dbReference type="Pfam" id="PF09832">
    <property type="entry name" value="DUF2059"/>
    <property type="match status" value="1"/>
</dbReference>
<feature type="signal peptide" evidence="1">
    <location>
        <begin position="1"/>
        <end position="18"/>
    </location>
</feature>
<dbReference type="RefSeq" id="WP_179270988.1">
    <property type="nucleotide sequence ID" value="NZ_MQWB01000001.1"/>
</dbReference>
<accession>A0A259TWR0</accession>
<dbReference type="AlphaFoldDB" id="A0A259TWR0"/>
<dbReference type="InParanoid" id="A0A259TWR0"/>
<name>A0A259TWR0_9BACT</name>
<evidence type="ECO:0000313" key="4">
    <source>
        <dbReference type="Proteomes" id="UP000216446"/>
    </source>
</evidence>
<comment type="caution">
    <text evidence="3">The sequence shown here is derived from an EMBL/GenBank/DDBJ whole genome shotgun (WGS) entry which is preliminary data.</text>
</comment>
<protein>
    <recommendedName>
        <fullName evidence="2">DUF2059 domain-containing protein</fullName>
    </recommendedName>
</protein>
<reference evidence="3 4" key="1">
    <citation type="submission" date="2016-11" db="EMBL/GenBank/DDBJ databases">
        <title>Study of marine rhodopsin-containing bacteria.</title>
        <authorList>
            <person name="Yoshizawa S."/>
            <person name="Kumagai Y."/>
            <person name="Kogure K."/>
        </authorList>
    </citation>
    <scope>NUCLEOTIDE SEQUENCE [LARGE SCALE GENOMIC DNA]</scope>
    <source>
        <strain evidence="3 4">SG-29</strain>
    </source>
</reference>
<gene>
    <name evidence="3" type="ORF">BSZ36_03100</name>
</gene>
<keyword evidence="1" id="KW-0732">Signal</keyword>
<organism evidence="3 4">
    <name type="scientific">Rubricoccus marinus</name>
    <dbReference type="NCBI Taxonomy" id="716817"/>
    <lineage>
        <taxon>Bacteria</taxon>
        <taxon>Pseudomonadati</taxon>
        <taxon>Rhodothermota</taxon>
        <taxon>Rhodothermia</taxon>
        <taxon>Rhodothermales</taxon>
        <taxon>Rubricoccaceae</taxon>
        <taxon>Rubricoccus</taxon>
    </lineage>
</organism>
<dbReference type="InterPro" id="IPR018637">
    <property type="entry name" value="DUF2059"/>
</dbReference>
<sequence length="158" mass="17863">MKHLVLFLALFAPLAPFAQTSEATEEAVRELLALTGAEETHERVLVMLTDAIAENNAAIREHRAVVDEFYARYYPWAEVEAAQIAIYSDVYTEAEIRELIAWYRTPIGQKSLRLMPELQRRLMEAGQDIIRPHIPELETMLLEAISPPPLALPAPKKG</sequence>
<dbReference type="EMBL" id="MQWB01000001">
    <property type="protein sequence ID" value="OZC02057.1"/>
    <property type="molecule type" value="Genomic_DNA"/>
</dbReference>
<evidence type="ECO:0000256" key="1">
    <source>
        <dbReference type="SAM" id="SignalP"/>
    </source>
</evidence>
<keyword evidence="4" id="KW-1185">Reference proteome</keyword>